<accession>A0A0H2SDY5</accession>
<feature type="compositionally biased region" description="Acidic residues" evidence="1">
    <location>
        <begin position="45"/>
        <end position="59"/>
    </location>
</feature>
<feature type="compositionally biased region" description="Low complexity" evidence="1">
    <location>
        <begin position="11"/>
        <end position="27"/>
    </location>
</feature>
<feature type="compositionally biased region" description="Basic and acidic residues" evidence="1">
    <location>
        <begin position="1"/>
        <end position="10"/>
    </location>
</feature>
<sequence>MSSNDEHRDFASSPSPGRSAESSSSGGSEERSNDDSESSPFSDVVDGDSDSSSDTDSESYYDSSATPPIAIAAIDSLMDALRELKKNDGYIDYGFPWSPDSKKLEGLEATKEDIAKVKSTLTLVERVIPSLRKILRSAEGARPKLRESLVSLSAQRSFHLLPNEVLAIIFEFSVHDNPNMSTQLSRVSRRFRDISLRLPDLWTTLTSHKLLDDSRSRYFCSGQRPLTVSICAHQGQLVAQERAFSLFNFAMSASWRLRSLDLNIRLKTDGAFFMRFLAQYPILIFPALESLSFACTAIADDECVMMIVNAKPFLNWVLPSLRKIRMQNFIPTFAPVVHSQITSYSLTYGDSSIRGVYWILENALRFAASLPQLSDFEVHMLQAYFHPLPPDFKVILPKLSKLTIESDVHDINYLAFLASAIHAPSCKTFSLNLVISQDEQHQLWVMAALNNCRQRLPNVEEFDLVVRKRQIFRKVLVNLVLGEFPRLRSLGFDGIDFDYTSTNAFFPPLRNVRLKNVKNIDHTFFFDFIENSRGPFDSLENLESVAFENCKDVELDEIQELISKERVTWLE</sequence>
<dbReference type="InterPro" id="IPR032675">
    <property type="entry name" value="LRR_dom_sf"/>
</dbReference>
<dbReference type="Gene3D" id="3.80.10.10">
    <property type="entry name" value="Ribonuclease Inhibitor"/>
    <property type="match status" value="1"/>
</dbReference>
<gene>
    <name evidence="2" type="ORF">SCHPADRAFT_888628</name>
</gene>
<dbReference type="EMBL" id="KQ085932">
    <property type="protein sequence ID" value="KLO15256.1"/>
    <property type="molecule type" value="Genomic_DNA"/>
</dbReference>
<evidence type="ECO:0000256" key="1">
    <source>
        <dbReference type="SAM" id="MobiDB-lite"/>
    </source>
</evidence>
<evidence type="ECO:0000313" key="3">
    <source>
        <dbReference type="Proteomes" id="UP000053477"/>
    </source>
</evidence>
<reference evidence="2 3" key="1">
    <citation type="submission" date="2015-04" db="EMBL/GenBank/DDBJ databases">
        <title>Complete genome sequence of Schizopora paradoxa KUC8140, a cosmopolitan wood degrader in East Asia.</title>
        <authorList>
            <consortium name="DOE Joint Genome Institute"/>
            <person name="Min B."/>
            <person name="Park H."/>
            <person name="Jang Y."/>
            <person name="Kim J.-J."/>
            <person name="Kim K.H."/>
            <person name="Pangilinan J."/>
            <person name="Lipzen A."/>
            <person name="Riley R."/>
            <person name="Grigoriev I.V."/>
            <person name="Spatafora J.W."/>
            <person name="Choi I.-G."/>
        </authorList>
    </citation>
    <scope>NUCLEOTIDE SEQUENCE [LARGE SCALE GENOMIC DNA]</scope>
    <source>
        <strain evidence="2 3">KUC8140</strain>
    </source>
</reference>
<name>A0A0H2SDY5_9AGAM</name>
<dbReference type="InParanoid" id="A0A0H2SDY5"/>
<organism evidence="2 3">
    <name type="scientific">Schizopora paradoxa</name>
    <dbReference type="NCBI Taxonomy" id="27342"/>
    <lineage>
        <taxon>Eukaryota</taxon>
        <taxon>Fungi</taxon>
        <taxon>Dikarya</taxon>
        <taxon>Basidiomycota</taxon>
        <taxon>Agaricomycotina</taxon>
        <taxon>Agaricomycetes</taxon>
        <taxon>Hymenochaetales</taxon>
        <taxon>Schizoporaceae</taxon>
        <taxon>Schizopora</taxon>
    </lineage>
</organism>
<evidence type="ECO:0000313" key="2">
    <source>
        <dbReference type="EMBL" id="KLO15256.1"/>
    </source>
</evidence>
<dbReference type="OrthoDB" id="2751943at2759"/>
<dbReference type="Gene3D" id="1.20.1280.50">
    <property type="match status" value="1"/>
</dbReference>
<dbReference type="AlphaFoldDB" id="A0A0H2SDY5"/>
<feature type="region of interest" description="Disordered" evidence="1">
    <location>
        <begin position="1"/>
        <end position="63"/>
    </location>
</feature>
<keyword evidence="3" id="KW-1185">Reference proteome</keyword>
<protein>
    <submittedName>
        <fullName evidence="2">Uncharacterized protein</fullName>
    </submittedName>
</protein>
<proteinExistence type="predicted"/>
<dbReference type="Proteomes" id="UP000053477">
    <property type="component" value="Unassembled WGS sequence"/>
</dbReference>